<dbReference type="InterPro" id="IPR013910">
    <property type="entry name" value="TF_PAP1"/>
</dbReference>
<dbReference type="CDD" id="cd14688">
    <property type="entry name" value="bZIP_YAP"/>
    <property type="match status" value="1"/>
</dbReference>
<feature type="compositionally biased region" description="Polar residues" evidence="5">
    <location>
        <begin position="274"/>
        <end position="293"/>
    </location>
</feature>
<dbReference type="PANTHER" id="PTHR40621:SF6">
    <property type="entry name" value="AP-1-LIKE TRANSCRIPTION FACTOR YAP1-RELATED"/>
    <property type="match status" value="1"/>
</dbReference>
<feature type="domain" description="BZIP" evidence="6">
    <location>
        <begin position="160"/>
        <end position="214"/>
    </location>
</feature>
<feature type="compositionally biased region" description="Low complexity" evidence="5">
    <location>
        <begin position="381"/>
        <end position="398"/>
    </location>
</feature>
<sequence length="647" mass="69975">MDITAKKSNSVNPAFTLSARQEQLLFAALNSNNKTTSETSPVPKNDIFTMAPASSSESPVQAPGSSTMNGFEDSPFVDYDYEFDAEGNYDYSFDNGSQGQMIGKLPGGSSDGDADANDKRSHPDDEDDDEEGGGKRREGDDRSSKKPGRKPLTSEPTSAQNRAAQRAFRERKEKHLKDLETKVDDLQKASESANHENSMLRAQIEKITTELRAYKKRVSITGGAVARSSSLNSNYPAYLSGKGLGGLNNPNDVNFSFEFPKFGRFPGPPAPTLLSGTRQSASPTVTAQATTSPVDRGEMSPRNQNQQLVSPMPNVSLTRQPALVDNGDMSSLSGLFSPSILESVGKSPQYDFFNRGTNNTNGSRSSADSANGNMSTGHNTSYSSPSASSNSNQGPSSSCGTSPEPIMQSPVYNKPIDSSLTTIGEERSGDAIGEGELTFCDKLNMACGNPNNPIPRTMSDPAPNPVNNTQSPALDINGIDWFAQQNDNQFDPQLFGDYREPQENILSGDAFGDSFFSDAFAGPDFITPFNVETSSPVGKKDIVQQIDATQNGEEEVVPAEDTSKLLSCNTIWYAFPIREQSLATDRPFRDRLQACPKVRDGELDMENLCADLQKKAKCSETGAVVNESDLMSILEQHDKLGSMKIQF</sequence>
<dbReference type="InterPro" id="IPR004827">
    <property type="entry name" value="bZIP"/>
</dbReference>
<organism evidence="7 8">
    <name type="scientific">Amylocarpus encephaloides</name>
    <dbReference type="NCBI Taxonomy" id="45428"/>
    <lineage>
        <taxon>Eukaryota</taxon>
        <taxon>Fungi</taxon>
        <taxon>Dikarya</taxon>
        <taxon>Ascomycota</taxon>
        <taxon>Pezizomycotina</taxon>
        <taxon>Leotiomycetes</taxon>
        <taxon>Helotiales</taxon>
        <taxon>Helotiales incertae sedis</taxon>
        <taxon>Amylocarpus</taxon>
    </lineage>
</organism>
<comment type="similarity">
    <text evidence="4">Belongs to the bZIP family. YAP subfamily.</text>
</comment>
<feature type="region of interest" description="Disordered" evidence="5">
    <location>
        <begin position="31"/>
        <end position="75"/>
    </location>
</feature>
<feature type="region of interest" description="Disordered" evidence="5">
    <location>
        <begin position="87"/>
        <end position="197"/>
    </location>
</feature>
<evidence type="ECO:0000256" key="2">
    <source>
        <dbReference type="ARBA" id="ARBA00004496"/>
    </source>
</evidence>
<dbReference type="Gene3D" id="1.20.5.170">
    <property type="match status" value="1"/>
</dbReference>
<evidence type="ECO:0000259" key="6">
    <source>
        <dbReference type="PROSITE" id="PS50217"/>
    </source>
</evidence>
<evidence type="ECO:0000313" key="8">
    <source>
        <dbReference type="Proteomes" id="UP000824998"/>
    </source>
</evidence>
<dbReference type="EMBL" id="MU251394">
    <property type="protein sequence ID" value="KAG9237034.1"/>
    <property type="molecule type" value="Genomic_DNA"/>
</dbReference>
<evidence type="ECO:0000256" key="1">
    <source>
        <dbReference type="ARBA" id="ARBA00004123"/>
    </source>
</evidence>
<dbReference type="InterPro" id="IPR050936">
    <property type="entry name" value="AP-1-like"/>
</dbReference>
<feature type="compositionally biased region" description="Polar residues" evidence="5">
    <location>
        <begin position="355"/>
        <end position="380"/>
    </location>
</feature>
<feature type="compositionally biased region" description="Basic and acidic residues" evidence="5">
    <location>
        <begin position="132"/>
        <end position="144"/>
    </location>
</feature>
<dbReference type="SUPFAM" id="SSF57959">
    <property type="entry name" value="Leucine zipper domain"/>
    <property type="match status" value="1"/>
</dbReference>
<dbReference type="InterPro" id="IPR023167">
    <property type="entry name" value="Yap1_redox_dom_sf"/>
</dbReference>
<dbReference type="Proteomes" id="UP000824998">
    <property type="component" value="Unassembled WGS sequence"/>
</dbReference>
<dbReference type="Pfam" id="PF08601">
    <property type="entry name" value="PAP1"/>
    <property type="match status" value="1"/>
</dbReference>
<feature type="compositionally biased region" description="Polar residues" evidence="5">
    <location>
        <begin position="31"/>
        <end position="42"/>
    </location>
</feature>
<dbReference type="GO" id="GO:0090575">
    <property type="term" value="C:RNA polymerase II transcription regulator complex"/>
    <property type="evidence" value="ECO:0007669"/>
    <property type="project" value="TreeGrafter"/>
</dbReference>
<gene>
    <name evidence="7" type="ORF">BJ875DRAFT_438807</name>
</gene>
<feature type="compositionally biased region" description="Polar residues" evidence="5">
    <location>
        <begin position="154"/>
        <end position="163"/>
    </location>
</feature>
<dbReference type="SUPFAM" id="SSF111430">
    <property type="entry name" value="YAP1 redox domain"/>
    <property type="match status" value="1"/>
</dbReference>
<dbReference type="SMART" id="SM00338">
    <property type="entry name" value="BRLZ"/>
    <property type="match status" value="1"/>
</dbReference>
<comment type="caution">
    <text evidence="7">The sequence shown here is derived from an EMBL/GenBank/DDBJ whole genome shotgun (WGS) entry which is preliminary data.</text>
</comment>
<feature type="region of interest" description="Disordered" evidence="5">
    <location>
        <begin position="274"/>
        <end position="313"/>
    </location>
</feature>
<dbReference type="FunFam" id="1.20.5.170:FF:000067">
    <property type="entry name" value="BZIP transcription factor"/>
    <property type="match status" value="1"/>
</dbReference>
<feature type="compositionally biased region" description="Polar residues" evidence="5">
    <location>
        <begin position="52"/>
        <end position="69"/>
    </location>
</feature>
<keyword evidence="8" id="KW-1185">Reference proteome</keyword>
<accession>A0A9P7YNE4</accession>
<dbReference type="GO" id="GO:0034599">
    <property type="term" value="P:cellular response to oxidative stress"/>
    <property type="evidence" value="ECO:0007669"/>
    <property type="project" value="UniProtKB-ARBA"/>
</dbReference>
<name>A0A9P7YNE4_9HELO</name>
<dbReference type="GO" id="GO:0001228">
    <property type="term" value="F:DNA-binding transcription activator activity, RNA polymerase II-specific"/>
    <property type="evidence" value="ECO:0007669"/>
    <property type="project" value="TreeGrafter"/>
</dbReference>
<feature type="region of interest" description="Disordered" evidence="5">
    <location>
        <begin position="352"/>
        <end position="417"/>
    </location>
</feature>
<proteinExistence type="inferred from homology"/>
<dbReference type="Pfam" id="PF00170">
    <property type="entry name" value="bZIP_1"/>
    <property type="match status" value="1"/>
</dbReference>
<dbReference type="Gene3D" id="1.10.238.100">
    <property type="entry name" value="YAP1 redox domain. Chain B"/>
    <property type="match status" value="1"/>
</dbReference>
<feature type="compositionally biased region" description="Polar residues" evidence="5">
    <location>
        <begin position="301"/>
        <end position="313"/>
    </location>
</feature>
<keyword evidence="3" id="KW-0539">Nucleus</keyword>
<dbReference type="GO" id="GO:0005737">
    <property type="term" value="C:cytoplasm"/>
    <property type="evidence" value="ECO:0007669"/>
    <property type="project" value="UniProtKB-SubCell"/>
</dbReference>
<dbReference type="OrthoDB" id="5380163at2759"/>
<evidence type="ECO:0000256" key="5">
    <source>
        <dbReference type="SAM" id="MobiDB-lite"/>
    </source>
</evidence>
<protein>
    <submittedName>
        <fullName evidence="7">BAP1, transcription factor bZIP</fullName>
    </submittedName>
</protein>
<dbReference type="AlphaFoldDB" id="A0A9P7YNE4"/>
<dbReference type="GO" id="GO:0000976">
    <property type="term" value="F:transcription cis-regulatory region binding"/>
    <property type="evidence" value="ECO:0007669"/>
    <property type="project" value="InterPro"/>
</dbReference>
<reference evidence="7" key="1">
    <citation type="journal article" date="2021" name="IMA Fungus">
        <title>Genomic characterization of three marine fungi, including Emericellopsis atlantica sp. nov. with signatures of a generalist lifestyle and marine biomass degradation.</title>
        <authorList>
            <person name="Hagestad O.C."/>
            <person name="Hou L."/>
            <person name="Andersen J.H."/>
            <person name="Hansen E.H."/>
            <person name="Altermark B."/>
            <person name="Li C."/>
            <person name="Kuhnert E."/>
            <person name="Cox R.J."/>
            <person name="Crous P.W."/>
            <person name="Spatafora J.W."/>
            <person name="Lail K."/>
            <person name="Amirebrahimi M."/>
            <person name="Lipzen A."/>
            <person name="Pangilinan J."/>
            <person name="Andreopoulos W."/>
            <person name="Hayes R.D."/>
            <person name="Ng V."/>
            <person name="Grigoriev I.V."/>
            <person name="Jackson S.A."/>
            <person name="Sutton T.D.S."/>
            <person name="Dobson A.D.W."/>
            <person name="Rama T."/>
        </authorList>
    </citation>
    <scope>NUCLEOTIDE SEQUENCE</scope>
    <source>
        <strain evidence="7">TRa018bII</strain>
    </source>
</reference>
<feature type="compositionally biased region" description="Basic and acidic residues" evidence="5">
    <location>
        <begin position="167"/>
        <end position="188"/>
    </location>
</feature>
<dbReference type="InterPro" id="IPR046347">
    <property type="entry name" value="bZIP_sf"/>
</dbReference>
<dbReference type="PROSITE" id="PS50217">
    <property type="entry name" value="BZIP"/>
    <property type="match status" value="1"/>
</dbReference>
<comment type="subcellular location">
    <subcellularLocation>
        <location evidence="2">Cytoplasm</location>
    </subcellularLocation>
    <subcellularLocation>
        <location evidence="1">Nucleus</location>
    </subcellularLocation>
</comment>
<evidence type="ECO:0000256" key="4">
    <source>
        <dbReference type="ARBA" id="ARBA00038132"/>
    </source>
</evidence>
<dbReference type="PANTHER" id="PTHR40621">
    <property type="entry name" value="TRANSCRIPTION FACTOR KAPC-RELATED"/>
    <property type="match status" value="1"/>
</dbReference>
<evidence type="ECO:0000256" key="3">
    <source>
        <dbReference type="ARBA" id="ARBA00023242"/>
    </source>
</evidence>
<evidence type="ECO:0000313" key="7">
    <source>
        <dbReference type="EMBL" id="KAG9237034.1"/>
    </source>
</evidence>